<feature type="region of interest" description="Disordered" evidence="1">
    <location>
        <begin position="1"/>
        <end position="88"/>
    </location>
</feature>
<feature type="compositionally biased region" description="Acidic residues" evidence="1">
    <location>
        <begin position="63"/>
        <end position="76"/>
    </location>
</feature>
<dbReference type="EMBL" id="JBJUIK010000016">
    <property type="protein sequence ID" value="KAL3499368.1"/>
    <property type="molecule type" value="Genomic_DNA"/>
</dbReference>
<dbReference type="PANTHER" id="PTHR33638">
    <property type="entry name" value="SELENOPROTEIN H"/>
    <property type="match status" value="1"/>
</dbReference>
<protein>
    <recommendedName>
        <fullName evidence="4">Selenoprotein H</fullName>
    </recommendedName>
</protein>
<name>A0ABD2Y0Y7_9GENT</name>
<keyword evidence="3" id="KW-1185">Reference proteome</keyword>
<dbReference type="InterPro" id="IPR052674">
    <property type="entry name" value="SelWTH-like"/>
</dbReference>
<sequence length="180" mass="20031">MAPRKRTVVAPSTRVLRSSGRVTRSSAKKAAIRPILHELPEKKKPKTEPKKQESEMSAAAAEAEAEAEEEEEETTEADAVVLDGSSNNNNKTIIVEHCKQCKSFKERAVMVKEGLEKGLNGEINVVLNPGNPRKGCFEIREDGENGEVFISLLEMKRPFTPMKELDMEKVVSDILEKIKN</sequence>
<organism evidence="2 3">
    <name type="scientific">Cinchona calisaya</name>
    <dbReference type="NCBI Taxonomy" id="153742"/>
    <lineage>
        <taxon>Eukaryota</taxon>
        <taxon>Viridiplantae</taxon>
        <taxon>Streptophyta</taxon>
        <taxon>Embryophyta</taxon>
        <taxon>Tracheophyta</taxon>
        <taxon>Spermatophyta</taxon>
        <taxon>Magnoliopsida</taxon>
        <taxon>eudicotyledons</taxon>
        <taxon>Gunneridae</taxon>
        <taxon>Pentapetalae</taxon>
        <taxon>asterids</taxon>
        <taxon>lamiids</taxon>
        <taxon>Gentianales</taxon>
        <taxon>Rubiaceae</taxon>
        <taxon>Cinchonoideae</taxon>
        <taxon>Cinchoneae</taxon>
        <taxon>Cinchona</taxon>
    </lineage>
</organism>
<evidence type="ECO:0000313" key="2">
    <source>
        <dbReference type="EMBL" id="KAL3499368.1"/>
    </source>
</evidence>
<evidence type="ECO:0000256" key="1">
    <source>
        <dbReference type="SAM" id="MobiDB-lite"/>
    </source>
</evidence>
<evidence type="ECO:0000313" key="3">
    <source>
        <dbReference type="Proteomes" id="UP001630127"/>
    </source>
</evidence>
<evidence type="ECO:0008006" key="4">
    <source>
        <dbReference type="Google" id="ProtNLM"/>
    </source>
</evidence>
<gene>
    <name evidence="2" type="ORF">ACH5RR_038461</name>
</gene>
<dbReference type="PANTHER" id="PTHR33638:SF1">
    <property type="entry name" value="SELENOPROTEIN H"/>
    <property type="match status" value="1"/>
</dbReference>
<dbReference type="AlphaFoldDB" id="A0ABD2Y0Y7"/>
<proteinExistence type="predicted"/>
<accession>A0ABD2Y0Y7</accession>
<dbReference type="Proteomes" id="UP001630127">
    <property type="component" value="Unassembled WGS sequence"/>
</dbReference>
<comment type="caution">
    <text evidence="2">The sequence shown here is derived from an EMBL/GenBank/DDBJ whole genome shotgun (WGS) entry which is preliminary data.</text>
</comment>
<reference evidence="2 3" key="1">
    <citation type="submission" date="2024-11" db="EMBL/GenBank/DDBJ databases">
        <title>A near-complete genome assembly of Cinchona calisaya.</title>
        <authorList>
            <person name="Lian D.C."/>
            <person name="Zhao X.W."/>
            <person name="Wei L."/>
        </authorList>
    </citation>
    <scope>NUCLEOTIDE SEQUENCE [LARGE SCALE GENOMIC DNA]</scope>
    <source>
        <tissue evidence="2">Nenye</tissue>
    </source>
</reference>
<feature type="compositionally biased region" description="Basic and acidic residues" evidence="1">
    <location>
        <begin position="35"/>
        <end position="54"/>
    </location>
</feature>